<dbReference type="EC" id="2.7.7.2" evidence="15"/>
<evidence type="ECO:0000256" key="14">
    <source>
        <dbReference type="ARBA" id="ARBA00049494"/>
    </source>
</evidence>
<dbReference type="PIRSF" id="PIRSF004491">
    <property type="entry name" value="FAD_Synth"/>
    <property type="match status" value="1"/>
</dbReference>
<dbReference type="CDD" id="cd02064">
    <property type="entry name" value="FAD_synthetase_N"/>
    <property type="match status" value="1"/>
</dbReference>
<comment type="pathway">
    <text evidence="3 15">Cofactor biosynthesis; FMN biosynthesis; FMN from riboflavin (ATP route): step 1/1.</text>
</comment>
<keyword evidence="18" id="KW-1185">Reference proteome</keyword>
<dbReference type="Pfam" id="PF01687">
    <property type="entry name" value="Flavokinase"/>
    <property type="match status" value="1"/>
</dbReference>
<keyword evidence="9 15" id="KW-0418">Kinase</keyword>
<evidence type="ECO:0000256" key="15">
    <source>
        <dbReference type="PIRNR" id="PIRNR004491"/>
    </source>
</evidence>
<dbReference type="InterPro" id="IPR023465">
    <property type="entry name" value="Riboflavin_kinase_dom_sf"/>
</dbReference>
<dbReference type="GO" id="GO:0003919">
    <property type="term" value="F:FMN adenylyltransferase activity"/>
    <property type="evidence" value="ECO:0007669"/>
    <property type="project" value="UniProtKB-EC"/>
</dbReference>
<dbReference type="PANTHER" id="PTHR22749">
    <property type="entry name" value="RIBOFLAVIN KINASE/FMN ADENYLYLTRANSFERASE"/>
    <property type="match status" value="1"/>
</dbReference>
<dbReference type="SMART" id="SM00904">
    <property type="entry name" value="Flavokinase"/>
    <property type="match status" value="1"/>
</dbReference>
<keyword evidence="6 15" id="KW-0808">Transferase</keyword>
<dbReference type="EMBL" id="JABKKJ010000003">
    <property type="protein sequence ID" value="NPE24467.1"/>
    <property type="molecule type" value="Genomic_DNA"/>
</dbReference>
<gene>
    <name evidence="17" type="primary">ribF</name>
    <name evidence="17" type="ORF">HPS54_02840</name>
</gene>
<protein>
    <recommendedName>
        <fullName evidence="15">Riboflavin biosynthesis protein</fullName>
    </recommendedName>
    <domain>
        <recommendedName>
            <fullName evidence="15">Riboflavin kinase</fullName>
            <ecNumber evidence="15">2.7.1.26</ecNumber>
        </recommendedName>
        <alternativeName>
            <fullName evidence="15">Flavokinase</fullName>
        </alternativeName>
    </domain>
    <domain>
        <recommendedName>
            <fullName evidence="15">FMN adenylyltransferase</fullName>
            <ecNumber evidence="15">2.7.7.2</ecNumber>
        </recommendedName>
        <alternativeName>
            <fullName evidence="15">FAD pyrophosphorylase</fullName>
        </alternativeName>
        <alternativeName>
            <fullName evidence="15">FAD synthase</fullName>
        </alternativeName>
    </domain>
</protein>
<accession>A0ABX2B098</accession>
<dbReference type="NCBIfam" id="NF004162">
    <property type="entry name" value="PRK05627.1-5"/>
    <property type="match status" value="1"/>
</dbReference>
<dbReference type="Gene3D" id="3.40.50.620">
    <property type="entry name" value="HUPs"/>
    <property type="match status" value="1"/>
</dbReference>
<dbReference type="PANTHER" id="PTHR22749:SF6">
    <property type="entry name" value="RIBOFLAVIN KINASE"/>
    <property type="match status" value="1"/>
</dbReference>
<dbReference type="Gene3D" id="2.40.30.30">
    <property type="entry name" value="Riboflavin kinase-like"/>
    <property type="match status" value="1"/>
</dbReference>
<evidence type="ECO:0000256" key="12">
    <source>
        <dbReference type="ARBA" id="ARBA00023268"/>
    </source>
</evidence>
<feature type="domain" description="Riboflavin kinase" evidence="16">
    <location>
        <begin position="182"/>
        <end position="309"/>
    </location>
</feature>
<dbReference type="InterPro" id="IPR014729">
    <property type="entry name" value="Rossmann-like_a/b/a_fold"/>
</dbReference>
<comment type="function">
    <text evidence="1">Catalyzes the phosphorylation of riboflavin to FMN followed by the adenylation of FMN to FAD.</text>
</comment>
<evidence type="ECO:0000256" key="6">
    <source>
        <dbReference type="ARBA" id="ARBA00022679"/>
    </source>
</evidence>
<evidence type="ECO:0000256" key="4">
    <source>
        <dbReference type="ARBA" id="ARBA00022630"/>
    </source>
</evidence>
<dbReference type="RefSeq" id="WP_172343966.1">
    <property type="nucleotide sequence ID" value="NZ_CASYYZ010000005.1"/>
</dbReference>
<keyword evidence="12" id="KW-0511">Multifunctional enzyme</keyword>
<comment type="pathway">
    <text evidence="2 15">Cofactor biosynthesis; FAD biosynthesis; FAD from FMN: step 1/1.</text>
</comment>
<evidence type="ECO:0000256" key="7">
    <source>
        <dbReference type="ARBA" id="ARBA00022695"/>
    </source>
</evidence>
<organism evidence="17 18">
    <name type="scientific">Xylanibacter caecicola</name>
    <dbReference type="NCBI Taxonomy" id="2736294"/>
    <lineage>
        <taxon>Bacteria</taxon>
        <taxon>Pseudomonadati</taxon>
        <taxon>Bacteroidota</taxon>
        <taxon>Bacteroidia</taxon>
        <taxon>Bacteroidales</taxon>
        <taxon>Prevotellaceae</taxon>
        <taxon>Xylanibacter</taxon>
    </lineage>
</organism>
<sequence>MKTLFVNEDTRNDVPCVATIGFFDGVHRGHRFLTDTVTAEARRTGMASMAITFDRHPRTVTGNGYKPQMLNTPYEKQELLVETGIDICAVLPFTKETAALSAREFMKKILHDRLNVKTLITGYDNRFGHNRAEGFDDYVRYGAETSMEVRRAEAFVMNGVNVSSSVVRAFLSEGEVEMAARCLGYRYKIAGHVVNGMHQGRQMGFPTANIDVAGEGKMIPANGVYAVTVSIEGVAGIFAGMMNIGTRPTFGGGDVSLEVNIFGFSGDIYGRKVEVEFVKRIRGERRFASAEKLQEQLEDDRRKVMELNL</sequence>
<keyword evidence="11 15" id="KW-0067">ATP-binding</keyword>
<comment type="catalytic activity">
    <reaction evidence="14 15">
        <text>FMN + ATP + H(+) = FAD + diphosphate</text>
        <dbReference type="Rhea" id="RHEA:17237"/>
        <dbReference type="ChEBI" id="CHEBI:15378"/>
        <dbReference type="ChEBI" id="CHEBI:30616"/>
        <dbReference type="ChEBI" id="CHEBI:33019"/>
        <dbReference type="ChEBI" id="CHEBI:57692"/>
        <dbReference type="ChEBI" id="CHEBI:58210"/>
        <dbReference type="EC" id="2.7.7.2"/>
    </reaction>
</comment>
<reference evidence="17 18" key="1">
    <citation type="submission" date="2020-05" db="EMBL/GenBank/DDBJ databases">
        <title>Distinct polysaccharide utilization as determinants for interspecies competition between intestinal Prevotella spp.</title>
        <authorList>
            <person name="Galvez E.J.C."/>
            <person name="Iljazovic A."/>
            <person name="Strowig T."/>
        </authorList>
    </citation>
    <scope>NUCLEOTIDE SEQUENCE [LARGE SCALE GENOMIC DNA]</scope>
    <source>
        <strain evidence="17 18">PCHR</strain>
    </source>
</reference>
<dbReference type="InterPro" id="IPR015865">
    <property type="entry name" value="Riboflavin_kinase_bac/euk"/>
</dbReference>
<evidence type="ECO:0000256" key="10">
    <source>
        <dbReference type="ARBA" id="ARBA00022827"/>
    </source>
</evidence>
<dbReference type="EC" id="2.7.1.26" evidence="15"/>
<dbReference type="SUPFAM" id="SSF82114">
    <property type="entry name" value="Riboflavin kinase-like"/>
    <property type="match status" value="1"/>
</dbReference>
<dbReference type="GO" id="GO:0008531">
    <property type="term" value="F:riboflavin kinase activity"/>
    <property type="evidence" value="ECO:0007669"/>
    <property type="project" value="UniProtKB-EC"/>
</dbReference>
<keyword evidence="7 15" id="KW-0548">Nucleotidyltransferase</keyword>
<dbReference type="Pfam" id="PF06574">
    <property type="entry name" value="FAD_syn"/>
    <property type="match status" value="1"/>
</dbReference>
<evidence type="ECO:0000313" key="17">
    <source>
        <dbReference type="EMBL" id="NPE24467.1"/>
    </source>
</evidence>
<comment type="similarity">
    <text evidence="15">Belongs to the ribF family.</text>
</comment>
<keyword evidence="10 15" id="KW-0274">FAD</keyword>
<evidence type="ECO:0000256" key="9">
    <source>
        <dbReference type="ARBA" id="ARBA00022777"/>
    </source>
</evidence>
<evidence type="ECO:0000256" key="1">
    <source>
        <dbReference type="ARBA" id="ARBA00002121"/>
    </source>
</evidence>
<keyword evidence="4 15" id="KW-0285">Flavoprotein</keyword>
<evidence type="ECO:0000259" key="16">
    <source>
        <dbReference type="SMART" id="SM00904"/>
    </source>
</evidence>
<dbReference type="InterPro" id="IPR015864">
    <property type="entry name" value="FAD_synthase"/>
</dbReference>
<evidence type="ECO:0000256" key="8">
    <source>
        <dbReference type="ARBA" id="ARBA00022741"/>
    </source>
</evidence>
<evidence type="ECO:0000313" key="18">
    <source>
        <dbReference type="Proteomes" id="UP000820977"/>
    </source>
</evidence>
<evidence type="ECO:0000256" key="11">
    <source>
        <dbReference type="ARBA" id="ARBA00022840"/>
    </source>
</evidence>
<dbReference type="InterPro" id="IPR023468">
    <property type="entry name" value="Riboflavin_kinase"/>
</dbReference>
<evidence type="ECO:0000256" key="13">
    <source>
        <dbReference type="ARBA" id="ARBA00047880"/>
    </source>
</evidence>
<keyword evidence="5 15" id="KW-0288">FMN</keyword>
<comment type="catalytic activity">
    <reaction evidence="13 15">
        <text>riboflavin + ATP = FMN + ADP + H(+)</text>
        <dbReference type="Rhea" id="RHEA:14357"/>
        <dbReference type="ChEBI" id="CHEBI:15378"/>
        <dbReference type="ChEBI" id="CHEBI:30616"/>
        <dbReference type="ChEBI" id="CHEBI:57986"/>
        <dbReference type="ChEBI" id="CHEBI:58210"/>
        <dbReference type="ChEBI" id="CHEBI:456216"/>
        <dbReference type="EC" id="2.7.1.26"/>
    </reaction>
</comment>
<evidence type="ECO:0000256" key="3">
    <source>
        <dbReference type="ARBA" id="ARBA00005201"/>
    </source>
</evidence>
<evidence type="ECO:0000256" key="5">
    <source>
        <dbReference type="ARBA" id="ARBA00022643"/>
    </source>
</evidence>
<name>A0ABX2B098_9BACT</name>
<dbReference type="Proteomes" id="UP000820977">
    <property type="component" value="Unassembled WGS sequence"/>
</dbReference>
<dbReference type="InterPro" id="IPR002606">
    <property type="entry name" value="Riboflavin_kinase_bac"/>
</dbReference>
<keyword evidence="8 15" id="KW-0547">Nucleotide-binding</keyword>
<evidence type="ECO:0000256" key="2">
    <source>
        <dbReference type="ARBA" id="ARBA00004726"/>
    </source>
</evidence>
<comment type="caution">
    <text evidence="17">The sequence shown here is derived from an EMBL/GenBank/DDBJ whole genome shotgun (WGS) entry which is preliminary data.</text>
</comment>
<dbReference type="SUPFAM" id="SSF52374">
    <property type="entry name" value="Nucleotidylyl transferase"/>
    <property type="match status" value="1"/>
</dbReference>
<proteinExistence type="inferred from homology"/>
<dbReference type="NCBIfam" id="TIGR00083">
    <property type="entry name" value="ribF"/>
    <property type="match status" value="1"/>
</dbReference>